<organism evidence="3">
    <name type="scientific">hydrothermal vent metagenome</name>
    <dbReference type="NCBI Taxonomy" id="652676"/>
    <lineage>
        <taxon>unclassified sequences</taxon>
        <taxon>metagenomes</taxon>
        <taxon>ecological metagenomes</taxon>
    </lineage>
</organism>
<sequence>MSDFFDKALLLGAGLEKKLKELACELESTGRENRKGSDSEDSGADADGLGAKERIENKLVTEGVRGVKELVSLIKDGKDKVDGEVSWITDSVADRLGLATASELASVKEMARVAREEADASTKNLEKATRRLKKLEKRLTELEKED</sequence>
<proteinExistence type="predicted"/>
<feature type="region of interest" description="Disordered" evidence="2">
    <location>
        <begin position="27"/>
        <end position="52"/>
    </location>
</feature>
<reference evidence="3" key="1">
    <citation type="submission" date="2018-06" db="EMBL/GenBank/DDBJ databases">
        <authorList>
            <person name="Zhirakovskaya E."/>
        </authorList>
    </citation>
    <scope>NUCLEOTIDE SEQUENCE</scope>
</reference>
<accession>A0A3B0VQ37</accession>
<evidence type="ECO:0000313" key="3">
    <source>
        <dbReference type="EMBL" id="VAW39009.1"/>
    </source>
</evidence>
<evidence type="ECO:0000256" key="1">
    <source>
        <dbReference type="SAM" id="Coils"/>
    </source>
</evidence>
<feature type="compositionally biased region" description="Basic and acidic residues" evidence="2">
    <location>
        <begin position="27"/>
        <end position="38"/>
    </location>
</feature>
<dbReference type="EMBL" id="UOEZ01000082">
    <property type="protein sequence ID" value="VAW39009.1"/>
    <property type="molecule type" value="Genomic_DNA"/>
</dbReference>
<name>A0A3B0VQ37_9ZZZZ</name>
<feature type="coiled-coil region" evidence="1">
    <location>
        <begin position="111"/>
        <end position="145"/>
    </location>
</feature>
<keyword evidence="1" id="KW-0175">Coiled coil</keyword>
<dbReference type="AlphaFoldDB" id="A0A3B0VQ37"/>
<protein>
    <submittedName>
        <fullName evidence="3">Uncharacterized protein</fullName>
    </submittedName>
</protein>
<gene>
    <name evidence="3" type="ORF">MNBD_DELTA02-215</name>
</gene>
<evidence type="ECO:0000256" key="2">
    <source>
        <dbReference type="SAM" id="MobiDB-lite"/>
    </source>
</evidence>